<feature type="domain" description="Myb/SANT-like" evidence="2">
    <location>
        <begin position="16"/>
        <end position="110"/>
    </location>
</feature>
<evidence type="ECO:0000256" key="1">
    <source>
        <dbReference type="SAM" id="MobiDB-lite"/>
    </source>
</evidence>
<keyword evidence="4" id="KW-1185">Reference proteome</keyword>
<evidence type="ECO:0000313" key="4">
    <source>
        <dbReference type="Proteomes" id="UP000327157"/>
    </source>
</evidence>
<accession>A0A5N5HJX8</accession>
<feature type="region of interest" description="Disordered" evidence="1">
    <location>
        <begin position="244"/>
        <end position="279"/>
    </location>
</feature>
<evidence type="ECO:0000313" key="3">
    <source>
        <dbReference type="EMBL" id="KAB2627948.1"/>
    </source>
</evidence>
<reference evidence="4" key="2">
    <citation type="submission" date="2019-10" db="EMBL/GenBank/DDBJ databases">
        <title>A de novo genome assembly of a pear dwarfing rootstock.</title>
        <authorList>
            <person name="Wang F."/>
            <person name="Wang J."/>
            <person name="Li S."/>
            <person name="Zhang Y."/>
            <person name="Fang M."/>
            <person name="Ma L."/>
            <person name="Zhao Y."/>
            <person name="Jiang S."/>
        </authorList>
    </citation>
    <scope>NUCLEOTIDE SEQUENCE [LARGE SCALE GENOMIC DNA]</scope>
</reference>
<reference evidence="3 4" key="1">
    <citation type="submission" date="2019-09" db="EMBL/GenBank/DDBJ databases">
        <authorList>
            <person name="Ou C."/>
        </authorList>
    </citation>
    <scope>NUCLEOTIDE SEQUENCE [LARGE SCALE GENOMIC DNA]</scope>
    <source>
        <strain evidence="3">S2</strain>
        <tissue evidence="3">Leaf</tissue>
    </source>
</reference>
<dbReference type="PANTHER" id="PTHR46929">
    <property type="entry name" value="EXPRESSED PROTEIN"/>
    <property type="match status" value="1"/>
</dbReference>
<name>A0A5N5HJX8_9ROSA</name>
<dbReference type="Proteomes" id="UP000327157">
    <property type="component" value="Chromosome 8"/>
</dbReference>
<dbReference type="PANTHER" id="PTHR46929:SF28">
    <property type="entry name" value="MYB_SANT-LIKE DNA-BINDING DOMAIN PROTEIN"/>
    <property type="match status" value="1"/>
</dbReference>
<evidence type="ECO:0000259" key="2">
    <source>
        <dbReference type="Pfam" id="PF12776"/>
    </source>
</evidence>
<feature type="region of interest" description="Disordered" evidence="1">
    <location>
        <begin position="184"/>
        <end position="218"/>
    </location>
</feature>
<organism evidence="3 4">
    <name type="scientific">Pyrus ussuriensis x Pyrus communis</name>
    <dbReference type="NCBI Taxonomy" id="2448454"/>
    <lineage>
        <taxon>Eukaryota</taxon>
        <taxon>Viridiplantae</taxon>
        <taxon>Streptophyta</taxon>
        <taxon>Embryophyta</taxon>
        <taxon>Tracheophyta</taxon>
        <taxon>Spermatophyta</taxon>
        <taxon>Magnoliopsida</taxon>
        <taxon>eudicotyledons</taxon>
        <taxon>Gunneridae</taxon>
        <taxon>Pentapetalae</taxon>
        <taxon>rosids</taxon>
        <taxon>fabids</taxon>
        <taxon>Rosales</taxon>
        <taxon>Rosaceae</taxon>
        <taxon>Amygdaloideae</taxon>
        <taxon>Maleae</taxon>
        <taxon>Pyrus</taxon>
    </lineage>
</organism>
<feature type="compositionally biased region" description="Polar residues" evidence="1">
    <location>
        <begin position="185"/>
        <end position="200"/>
    </location>
</feature>
<sequence length="279" mass="31450">MGCQTAARDNDRSRTYWTATMESYFIDLMLEQMHRGARVGHASNNQVWTEMLSVFNAQVGSRCDKDVLKSRYTTLWKLFDDVKSLLGQDGFSWDESRQMVVADEYVWDAYNEVQFFPYSRYSRPSHDVDFDDEVQGVTTGLYRFLIMNLRPRQGVGMEAGPIVFELEMNGASGDLQLLAEDIEISDQQSKRPTVASPNTGHSKKAQKMGQDTQKAPTEMVGRVAKLVDNEEKNNYTSMEKAINALPALADMDDDATENSSPQAENKSESESGMTISTEK</sequence>
<dbReference type="OrthoDB" id="1937145at2759"/>
<comment type="caution">
    <text evidence="3">The sequence shown here is derived from an EMBL/GenBank/DDBJ whole genome shotgun (WGS) entry which is preliminary data.</text>
</comment>
<dbReference type="AlphaFoldDB" id="A0A5N5HJX8"/>
<protein>
    <recommendedName>
        <fullName evidence="2">Myb/SANT-like domain-containing protein</fullName>
    </recommendedName>
</protein>
<feature type="compositionally biased region" description="Polar residues" evidence="1">
    <location>
        <begin position="257"/>
        <end position="279"/>
    </location>
</feature>
<dbReference type="InterPro" id="IPR024752">
    <property type="entry name" value="Myb/SANT-like_dom"/>
</dbReference>
<proteinExistence type="predicted"/>
<dbReference type="Pfam" id="PF12776">
    <property type="entry name" value="Myb_DNA-bind_3"/>
    <property type="match status" value="1"/>
</dbReference>
<reference evidence="3 4" key="3">
    <citation type="submission" date="2019-11" db="EMBL/GenBank/DDBJ databases">
        <title>A de novo genome assembly of a pear dwarfing rootstock.</title>
        <authorList>
            <person name="Wang F."/>
            <person name="Wang J."/>
            <person name="Li S."/>
            <person name="Zhang Y."/>
            <person name="Fang M."/>
            <person name="Ma L."/>
            <person name="Zhao Y."/>
            <person name="Jiang S."/>
        </authorList>
    </citation>
    <scope>NUCLEOTIDE SEQUENCE [LARGE SCALE GENOMIC DNA]</scope>
    <source>
        <strain evidence="3">S2</strain>
        <tissue evidence="3">Leaf</tissue>
    </source>
</reference>
<dbReference type="EMBL" id="SMOL01000148">
    <property type="protein sequence ID" value="KAB2627948.1"/>
    <property type="molecule type" value="Genomic_DNA"/>
</dbReference>
<gene>
    <name evidence="3" type="ORF">D8674_032743</name>
</gene>